<organism evidence="1">
    <name type="scientific">Brassica napus</name>
    <name type="common">Rape</name>
    <dbReference type="NCBI Taxonomy" id="3708"/>
    <lineage>
        <taxon>Eukaryota</taxon>
        <taxon>Viridiplantae</taxon>
        <taxon>Streptophyta</taxon>
        <taxon>Embryophyta</taxon>
        <taxon>Tracheophyta</taxon>
        <taxon>Spermatophyta</taxon>
        <taxon>Magnoliopsida</taxon>
        <taxon>eudicotyledons</taxon>
        <taxon>Gunneridae</taxon>
        <taxon>Pentapetalae</taxon>
        <taxon>rosids</taxon>
        <taxon>malvids</taxon>
        <taxon>Brassicales</taxon>
        <taxon>Brassicaceae</taxon>
        <taxon>Brassiceae</taxon>
        <taxon>Brassica</taxon>
    </lineage>
</organism>
<protein>
    <submittedName>
        <fullName evidence="1">(rape) hypothetical protein</fullName>
    </submittedName>
</protein>
<dbReference type="AlphaFoldDB" id="A0A816S7F1"/>
<feature type="non-terminal residue" evidence="1">
    <location>
        <position position="1"/>
    </location>
</feature>
<dbReference type="EMBL" id="HG994365">
    <property type="protein sequence ID" value="CAF2078243.1"/>
    <property type="molecule type" value="Genomic_DNA"/>
</dbReference>
<proteinExistence type="predicted"/>
<dbReference type="Proteomes" id="UP001295469">
    <property type="component" value="Chromosome C01"/>
</dbReference>
<reference evidence="1" key="1">
    <citation type="submission" date="2021-01" db="EMBL/GenBank/DDBJ databases">
        <authorList>
            <consortium name="Genoscope - CEA"/>
            <person name="William W."/>
        </authorList>
    </citation>
    <scope>NUCLEOTIDE SEQUENCE</scope>
</reference>
<gene>
    <name evidence="1" type="ORF">DARMORV10_C01P47040.1</name>
</gene>
<accession>A0A816S7F1</accession>
<evidence type="ECO:0000313" key="1">
    <source>
        <dbReference type="EMBL" id="CAF2078243.1"/>
    </source>
</evidence>
<sequence>FLDLVIPHPFLSISTLYPFKDSLLSLFGVEYVCISTPSSFESVFLPCLSLLS</sequence>
<name>A0A816S7F1_BRANA</name>